<dbReference type="Gene3D" id="3.40.50.300">
    <property type="entry name" value="P-loop containing nucleotide triphosphate hydrolases"/>
    <property type="match status" value="1"/>
</dbReference>
<evidence type="ECO:0000259" key="3">
    <source>
        <dbReference type="PROSITE" id="PS50125"/>
    </source>
</evidence>
<evidence type="ECO:0000313" key="4">
    <source>
        <dbReference type="EMBL" id="BBX06457.1"/>
    </source>
</evidence>
<dbReference type="AlphaFoldDB" id="A0AAD1HJF5"/>
<keyword evidence="2" id="KW-0067">ATP-binding</keyword>
<dbReference type="Gene3D" id="3.30.70.1230">
    <property type="entry name" value="Nucleotide cyclase"/>
    <property type="match status" value="1"/>
</dbReference>
<organism evidence="4 5">
    <name type="scientific">Mycolicibacterium aichiense</name>
    <dbReference type="NCBI Taxonomy" id="1799"/>
    <lineage>
        <taxon>Bacteria</taxon>
        <taxon>Bacillati</taxon>
        <taxon>Actinomycetota</taxon>
        <taxon>Actinomycetes</taxon>
        <taxon>Mycobacteriales</taxon>
        <taxon>Mycobacteriaceae</taxon>
        <taxon>Mycolicibacterium</taxon>
    </lineage>
</organism>
<protein>
    <submittedName>
        <fullName evidence="4">Cyclase</fullName>
    </submittedName>
</protein>
<evidence type="ECO:0000256" key="1">
    <source>
        <dbReference type="ARBA" id="ARBA00022741"/>
    </source>
</evidence>
<dbReference type="InterPro" id="IPR001054">
    <property type="entry name" value="A/G_cyclase"/>
</dbReference>
<dbReference type="GO" id="GO:0005524">
    <property type="term" value="F:ATP binding"/>
    <property type="evidence" value="ECO:0007669"/>
    <property type="project" value="UniProtKB-KW"/>
</dbReference>
<dbReference type="InterPro" id="IPR041664">
    <property type="entry name" value="AAA_16"/>
</dbReference>
<dbReference type="EMBL" id="AP022561">
    <property type="protein sequence ID" value="BBX06457.1"/>
    <property type="molecule type" value="Genomic_DNA"/>
</dbReference>
<dbReference type="KEGG" id="maic:MAIC_12600"/>
<dbReference type="GO" id="GO:0009190">
    <property type="term" value="P:cyclic nucleotide biosynthetic process"/>
    <property type="evidence" value="ECO:0007669"/>
    <property type="project" value="InterPro"/>
</dbReference>
<dbReference type="SUPFAM" id="SSF55073">
    <property type="entry name" value="Nucleotide cyclase"/>
    <property type="match status" value="1"/>
</dbReference>
<dbReference type="SMART" id="SM00044">
    <property type="entry name" value="CYCc"/>
    <property type="match status" value="1"/>
</dbReference>
<dbReference type="InterPro" id="IPR029787">
    <property type="entry name" value="Nucleotide_cyclase"/>
</dbReference>
<evidence type="ECO:0000313" key="5">
    <source>
        <dbReference type="Proteomes" id="UP000467327"/>
    </source>
</evidence>
<dbReference type="SUPFAM" id="SSF52540">
    <property type="entry name" value="P-loop containing nucleoside triphosphate hydrolases"/>
    <property type="match status" value="1"/>
</dbReference>
<dbReference type="PROSITE" id="PS50125">
    <property type="entry name" value="GUANYLATE_CYCLASE_2"/>
    <property type="match status" value="1"/>
</dbReference>
<feature type="domain" description="Guanylate cyclase" evidence="3">
    <location>
        <begin position="1"/>
        <end position="130"/>
    </location>
</feature>
<dbReference type="Proteomes" id="UP000467327">
    <property type="component" value="Chromosome"/>
</dbReference>
<dbReference type="Pfam" id="PF00211">
    <property type="entry name" value="Guanylate_cyc"/>
    <property type="match status" value="1"/>
</dbReference>
<keyword evidence="1" id="KW-0547">Nucleotide-binding</keyword>
<dbReference type="PANTHER" id="PTHR16305:SF28">
    <property type="entry name" value="GUANYLATE CYCLASE DOMAIN-CONTAINING PROTEIN"/>
    <property type="match status" value="1"/>
</dbReference>
<dbReference type="GO" id="GO:0035556">
    <property type="term" value="P:intracellular signal transduction"/>
    <property type="evidence" value="ECO:0007669"/>
    <property type="project" value="InterPro"/>
</dbReference>
<dbReference type="CDD" id="cd07302">
    <property type="entry name" value="CHD"/>
    <property type="match status" value="1"/>
</dbReference>
<dbReference type="PANTHER" id="PTHR16305">
    <property type="entry name" value="TESTICULAR SOLUBLE ADENYLYL CYCLASE"/>
    <property type="match status" value="1"/>
</dbReference>
<evidence type="ECO:0000256" key="2">
    <source>
        <dbReference type="ARBA" id="ARBA00022840"/>
    </source>
</evidence>
<accession>A0AAD1HJF5</accession>
<dbReference type="InterPro" id="IPR027417">
    <property type="entry name" value="P-loop_NTPase"/>
</dbReference>
<dbReference type="Pfam" id="PF13191">
    <property type="entry name" value="AAA_16"/>
    <property type="match status" value="1"/>
</dbReference>
<dbReference type="GO" id="GO:0005737">
    <property type="term" value="C:cytoplasm"/>
    <property type="evidence" value="ECO:0007669"/>
    <property type="project" value="TreeGrafter"/>
</dbReference>
<keyword evidence="5" id="KW-1185">Reference proteome</keyword>
<proteinExistence type="predicted"/>
<sequence length="1012" mass="109273">MLFADVARSMGLAAALDLERLREVMTDLVERSAAVARRYGGSVEYNGDGIMALFGAPTALEDHAFRACLAGLDIQDEMSRLAAAVKQRDGIDVDVRVGLNSGRVIAGEIGSGALGYRATGETVGMAQRMESAAPAGAVMVSESTARLVENAARLADPEWVCIKGADEPVRAYRLVNVLLGDRPADRAEAGLVGRRWEMAVLDAIAERAVGGRGGVVRLVGPPGIGKSRVARETAAMAADRGIEVAWTLCGSHTAEIPFHAVSRLLRAVTGVAGVDPDSARQRLRSLIPGADPQDLLLMDDLLGVADSDVPLPRIDPDARRRRLTALVNTVSLARVQPALLIIEDAHWMDAISESMLADFLAVVPRTPAMVLITFRPEYCGSLAGMASAQTVSLGPLCDSDTATLLTELLGADPSVQELVGVIGDRAAGNPFFAEEMVRELAQRGVLTGSHGRFTCRTDVTEVSVPVTVQAAISARIDRLSEPAKRTLHAAAVIGAHFGAELLAALDSDATTDELLHVELIDQVRFTPTPEYAFRHPLIHAVAYESQLKSDRALWHRRLAAALEQSAPDLADENAALIAEHLYAAGDLHAAYAWHMRAGTWSASRDISAARWNWERARRIADDLPVDAAATLSIRIAPRTMLCASDFHASAITESRGRFAELRELCTAADDRVSLAIGMTGQVTEYLYVNRAREAAVLASEQIDLLDSIGDPNLIVGLSFPVFTTWFNQADFVKISRWTQRVIELAADDPTVGTGFGFASPLSAALAFRGISRWWQGQKGWRDDLRDATTMAQTTDPATLGFVLAWTYGVEIGYGVLRADDCAIEASQRAVESAKRIGNDNAVTIAEYGLGVALLYRESESERRRGLELMDEALAMLRVRVPSLVPVTEMFAARERARIGDRDAAISVIRAALAILYEQSSFGWVVAGVGILVEALAERGADSDLAEAQDALDELNSFRSEHDSAILDITVLRLRTMLAKARDEDSRYRELLRDYRATAESLGFEGHIAWAST</sequence>
<dbReference type="GO" id="GO:0004016">
    <property type="term" value="F:adenylate cyclase activity"/>
    <property type="evidence" value="ECO:0007669"/>
    <property type="project" value="TreeGrafter"/>
</dbReference>
<name>A0AAD1HJF5_9MYCO</name>
<gene>
    <name evidence="4" type="ORF">MAIC_12600</name>
</gene>
<reference evidence="4 5" key="1">
    <citation type="journal article" date="2019" name="Emerg. Microbes Infect.">
        <title>Comprehensive subspecies identification of 175 nontuberculous mycobacteria species based on 7547 genomic profiles.</title>
        <authorList>
            <person name="Matsumoto Y."/>
            <person name="Kinjo T."/>
            <person name="Motooka D."/>
            <person name="Nabeya D."/>
            <person name="Jung N."/>
            <person name="Uechi K."/>
            <person name="Horii T."/>
            <person name="Iida T."/>
            <person name="Fujita J."/>
            <person name="Nakamura S."/>
        </authorList>
    </citation>
    <scope>NUCLEOTIDE SEQUENCE [LARGE SCALE GENOMIC DNA]</scope>
    <source>
        <strain evidence="4 5">JCM 6376</strain>
    </source>
</reference>